<dbReference type="Gene3D" id="3.30.1200.10">
    <property type="entry name" value="YggU-like"/>
    <property type="match status" value="1"/>
</dbReference>
<evidence type="ECO:0000313" key="3">
    <source>
        <dbReference type="Proteomes" id="UP000176897"/>
    </source>
</evidence>
<reference evidence="2 3" key="1">
    <citation type="journal article" date="2016" name="Nat. Commun.">
        <title>Thousands of microbial genomes shed light on interconnected biogeochemical processes in an aquifer system.</title>
        <authorList>
            <person name="Anantharaman K."/>
            <person name="Brown C.T."/>
            <person name="Hug L.A."/>
            <person name="Sharon I."/>
            <person name="Castelle C.J."/>
            <person name="Probst A.J."/>
            <person name="Thomas B.C."/>
            <person name="Singh A."/>
            <person name="Wilkins M.J."/>
            <person name="Karaoz U."/>
            <person name="Brodie E.L."/>
            <person name="Williams K.H."/>
            <person name="Hubbard S.S."/>
            <person name="Banfield J.F."/>
        </authorList>
    </citation>
    <scope>NUCLEOTIDE SEQUENCE [LARGE SCALE GENOMIC DNA]</scope>
</reference>
<dbReference type="InterPro" id="IPR003746">
    <property type="entry name" value="DUF167"/>
</dbReference>
<dbReference type="EMBL" id="MGEJ01000006">
    <property type="protein sequence ID" value="OGL81430.1"/>
    <property type="molecule type" value="Genomic_DNA"/>
</dbReference>
<protein>
    <submittedName>
        <fullName evidence="2">Uncharacterized protein</fullName>
    </submittedName>
</protein>
<organism evidence="2 3">
    <name type="scientific">Candidatus Uhrbacteria bacterium RIFCSPLOWO2_01_FULL_47_24</name>
    <dbReference type="NCBI Taxonomy" id="1802401"/>
    <lineage>
        <taxon>Bacteria</taxon>
        <taxon>Candidatus Uhriibacteriota</taxon>
    </lineage>
</organism>
<proteinExistence type="inferred from homology"/>
<gene>
    <name evidence="2" type="ORF">A3B21_03400</name>
</gene>
<dbReference type="InterPro" id="IPR036591">
    <property type="entry name" value="YggU-like_sf"/>
</dbReference>
<accession>A0A1F7UT06</accession>
<dbReference type="NCBIfam" id="TIGR00251">
    <property type="entry name" value="DUF167 family protein"/>
    <property type="match status" value="1"/>
</dbReference>
<dbReference type="PANTHER" id="PTHR13420:SF7">
    <property type="entry name" value="UPF0235 PROTEIN C15ORF40"/>
    <property type="match status" value="1"/>
</dbReference>
<evidence type="ECO:0000256" key="1">
    <source>
        <dbReference type="ARBA" id="ARBA00010364"/>
    </source>
</evidence>
<dbReference type="STRING" id="1802401.A3B21_03400"/>
<comment type="similarity">
    <text evidence="1">Belongs to the UPF0235 family.</text>
</comment>
<name>A0A1F7UT06_9BACT</name>
<dbReference type="GO" id="GO:0005737">
    <property type="term" value="C:cytoplasm"/>
    <property type="evidence" value="ECO:0007669"/>
    <property type="project" value="TreeGrafter"/>
</dbReference>
<dbReference type="AlphaFoldDB" id="A0A1F7UT06"/>
<dbReference type="PANTHER" id="PTHR13420">
    <property type="entry name" value="UPF0235 PROTEIN C15ORF40"/>
    <property type="match status" value="1"/>
</dbReference>
<dbReference type="Proteomes" id="UP000176897">
    <property type="component" value="Unassembled WGS sequence"/>
</dbReference>
<comment type="caution">
    <text evidence="2">The sequence shown here is derived from an EMBL/GenBank/DDBJ whole genome shotgun (WGS) entry which is preliminary data.</text>
</comment>
<dbReference type="Pfam" id="PF02594">
    <property type="entry name" value="DUF167"/>
    <property type="match status" value="1"/>
</dbReference>
<sequence>MKLFVKAKPGMREEYVEKIDDTHFEVFVKEPPLKGRANDGIVRALAKHFAIAPSRVRIISGYTSRQKIIEIT</sequence>
<evidence type="ECO:0000313" key="2">
    <source>
        <dbReference type="EMBL" id="OGL81430.1"/>
    </source>
</evidence>
<dbReference type="SMART" id="SM01152">
    <property type="entry name" value="DUF167"/>
    <property type="match status" value="1"/>
</dbReference>
<dbReference type="SUPFAM" id="SSF69786">
    <property type="entry name" value="YggU-like"/>
    <property type="match status" value="1"/>
</dbReference>